<reference evidence="2" key="1">
    <citation type="submission" date="2024-05" db="EMBL/GenBank/DDBJ databases">
        <title>Isolation and characterization of the novel Burkholderia jumbo bacteriophage Surprise13.</title>
        <authorList>
            <person name="Supina B.S.I."/>
            <person name="Dennis J."/>
        </authorList>
    </citation>
    <scope>NUCLEOTIDE SEQUENCE</scope>
</reference>
<name>A0AAU7PFG2_9VIRU</name>
<feature type="coiled-coil region" evidence="1">
    <location>
        <begin position="23"/>
        <end position="57"/>
    </location>
</feature>
<protein>
    <submittedName>
        <fullName evidence="2">Uncharacterized protein</fullName>
    </submittedName>
</protein>
<evidence type="ECO:0000256" key="1">
    <source>
        <dbReference type="SAM" id="Coils"/>
    </source>
</evidence>
<sequence length="133" mass="14899">MNALLIAVSMGSAAAAGITGYVVYRMRNKNKNARQKRAQIQRRLDGMERKRKLAVAELNKLLGAKLSDLAYSNGGTGALHAAQQIAEEVFYDWLNHNFGLFYCAMADSHIRITGVRNGFFQYELPDQLKQYKG</sequence>
<accession>A0AAU7PFG2</accession>
<keyword evidence="1" id="KW-0175">Coiled coil</keyword>
<proteinExistence type="predicted"/>
<evidence type="ECO:0000313" key="2">
    <source>
        <dbReference type="EMBL" id="XBS47711.1"/>
    </source>
</evidence>
<gene>
    <name evidence="2" type="ORF">SURPRISE13_116</name>
</gene>
<dbReference type="EMBL" id="PP856017">
    <property type="protein sequence ID" value="XBS47711.1"/>
    <property type="molecule type" value="Genomic_DNA"/>
</dbReference>
<organism evidence="2">
    <name type="scientific">Burkholderia phage vB_BgluM-SURPRISE13</name>
    <dbReference type="NCBI Taxonomy" id="3159457"/>
    <lineage>
        <taxon>Viruses</taxon>
    </lineage>
</organism>